<dbReference type="Proteomes" id="UP000694005">
    <property type="component" value="Chromosome A08"/>
</dbReference>
<evidence type="ECO:0000313" key="2">
    <source>
        <dbReference type="EMBL" id="VDD06757.1"/>
    </source>
</evidence>
<gene>
    <name evidence="2" type="ORF">BRAA08T34713Z</name>
    <name evidence="1" type="ORF">BRAPAZ1V2_A08P30380.2</name>
</gene>
<reference evidence="2" key="1">
    <citation type="submission" date="2018-11" db="EMBL/GenBank/DDBJ databases">
        <authorList>
            <consortium name="Genoscope - CEA"/>
            <person name="William W."/>
        </authorList>
    </citation>
    <scope>NUCLEOTIDE SEQUENCE</scope>
</reference>
<sequence>MQRKWMKHKFKQKNQWEWIKQGSVLRKSGKLLAALTRKRAKSKCGRGNLLSSNQTGKQHNIWYKYRNKHKARYKRRFYWVQGVFPVYVLELKWCKRSRYKTPHSKTEMELQADGAEKSFWKLLATEMKKEIREMLSILTKVMIKWREQKAKHKTCKYKQKGDKQKGINVKVREILHRVTETVTSSGCQKGGCFTPNMNNEDTIKDISGEEFRTEPLEKSKFRIFTCDWLHSPRPPELLPGSSHQTAIQDCRRAAVWITKEKTMADKLGVARKRSMFKNLCCYLMQHSENHIIEVTSPQDDAKSSGVNAVHESYYVIQEPLSLELNSGYEMVRK</sequence>
<protein>
    <submittedName>
        <fullName evidence="1">Uncharacterized protein</fullName>
    </submittedName>
</protein>
<accession>A0A3P6BKZ0</accession>
<dbReference type="EMBL" id="LS974624">
    <property type="protein sequence ID" value="CAG7899372.1"/>
    <property type="molecule type" value="Genomic_DNA"/>
</dbReference>
<feature type="non-terminal residue" evidence="2">
    <location>
        <position position="1"/>
    </location>
</feature>
<evidence type="ECO:0000313" key="1">
    <source>
        <dbReference type="EMBL" id="CAG7899372.1"/>
    </source>
</evidence>
<dbReference type="Gramene" id="A08p30380.2_BraZ1">
    <property type="protein sequence ID" value="A08p30380.2_BraZ1.CDS"/>
    <property type="gene ID" value="A08g30380.2_BraZ1"/>
</dbReference>
<organism evidence="2">
    <name type="scientific">Brassica campestris</name>
    <name type="common">Field mustard</name>
    <dbReference type="NCBI Taxonomy" id="3711"/>
    <lineage>
        <taxon>Eukaryota</taxon>
        <taxon>Viridiplantae</taxon>
        <taxon>Streptophyta</taxon>
        <taxon>Embryophyta</taxon>
        <taxon>Tracheophyta</taxon>
        <taxon>Spermatophyta</taxon>
        <taxon>Magnoliopsida</taxon>
        <taxon>eudicotyledons</taxon>
        <taxon>Gunneridae</taxon>
        <taxon>Pentapetalae</taxon>
        <taxon>rosids</taxon>
        <taxon>malvids</taxon>
        <taxon>Brassicales</taxon>
        <taxon>Brassicaceae</taxon>
        <taxon>Brassiceae</taxon>
        <taxon>Brassica</taxon>
    </lineage>
</organism>
<dbReference type="AlphaFoldDB" id="A0A3P6BKZ0"/>
<feature type="non-terminal residue" evidence="2">
    <location>
        <position position="333"/>
    </location>
</feature>
<name>A0A3P6BKZ0_BRACM</name>
<proteinExistence type="predicted"/>
<dbReference type="EMBL" id="LR031575">
    <property type="protein sequence ID" value="VDD06757.1"/>
    <property type="molecule type" value="Genomic_DNA"/>
</dbReference>